<dbReference type="InterPro" id="IPR036772">
    <property type="entry name" value="SRCR-like_dom_sf"/>
</dbReference>
<keyword evidence="4" id="KW-0675">Receptor</keyword>
<dbReference type="Pfam" id="PF00530">
    <property type="entry name" value="SRCR"/>
    <property type="match status" value="5"/>
</dbReference>
<keyword evidence="11" id="KW-1133">Transmembrane helix</keyword>
<evidence type="ECO:0000259" key="12">
    <source>
        <dbReference type="PROSITE" id="PS50287"/>
    </source>
</evidence>
<feature type="domain" description="SRCR" evidence="12">
    <location>
        <begin position="187"/>
        <end position="228"/>
    </location>
</feature>
<dbReference type="PROSITE" id="PS50287">
    <property type="entry name" value="SRCR_2"/>
    <property type="match status" value="5"/>
</dbReference>
<feature type="compositionally biased region" description="Polar residues" evidence="10">
    <location>
        <begin position="702"/>
        <end position="726"/>
    </location>
</feature>
<dbReference type="GO" id="GO:0016020">
    <property type="term" value="C:membrane"/>
    <property type="evidence" value="ECO:0007669"/>
    <property type="project" value="InterPro"/>
</dbReference>
<dbReference type="eggNOG" id="ENOG502QQ5W">
    <property type="taxonomic scope" value="Eukaryota"/>
</dbReference>
<feature type="disulfide bond" evidence="9">
    <location>
        <begin position="591"/>
        <end position="655"/>
    </location>
</feature>
<feature type="transmembrane region" description="Helical" evidence="11">
    <location>
        <begin position="672"/>
        <end position="694"/>
    </location>
</feature>
<feature type="disulfide bond" evidence="9">
    <location>
        <begin position="496"/>
        <end position="557"/>
    </location>
</feature>
<dbReference type="InParanoid" id="C3ZFE1"/>
<accession>C3ZFE1</accession>
<dbReference type="FunFam" id="3.10.250.10:FF:000001">
    <property type="entry name" value="Lysyl oxidase 4 isoform X1"/>
    <property type="match status" value="1"/>
</dbReference>
<dbReference type="FunFam" id="3.10.250.10:FF:000007">
    <property type="entry name" value="Soluble scavenger receptor cysteine-rich domain-containing protein SSC5D"/>
    <property type="match status" value="1"/>
</dbReference>
<feature type="domain" description="SRCR" evidence="12">
    <location>
        <begin position="456"/>
        <end position="558"/>
    </location>
</feature>
<name>C3ZFE1_BRAFL</name>
<dbReference type="PANTHER" id="PTHR48071">
    <property type="entry name" value="SRCR DOMAIN-CONTAINING PROTEIN"/>
    <property type="match status" value="1"/>
</dbReference>
<keyword evidence="11" id="KW-0812">Transmembrane</keyword>
<feature type="disulfide bond" evidence="9">
    <location>
        <begin position="261"/>
        <end position="325"/>
    </location>
</feature>
<feature type="disulfide bond" evidence="9">
    <location>
        <begin position="635"/>
        <end position="645"/>
    </location>
</feature>
<dbReference type="AlphaFoldDB" id="C3ZFE1"/>
<evidence type="ECO:0000256" key="6">
    <source>
        <dbReference type="ARBA" id="ARBA00058074"/>
    </source>
</evidence>
<evidence type="ECO:0000256" key="10">
    <source>
        <dbReference type="SAM" id="MobiDB-lite"/>
    </source>
</evidence>
<evidence type="ECO:0000256" key="8">
    <source>
        <dbReference type="ARBA" id="ARBA00069168"/>
    </source>
</evidence>
<feature type="region of interest" description="Disordered" evidence="10">
    <location>
        <begin position="702"/>
        <end position="852"/>
    </location>
</feature>
<evidence type="ECO:0000313" key="13">
    <source>
        <dbReference type="EMBL" id="EEN48695.1"/>
    </source>
</evidence>
<dbReference type="Gene3D" id="3.10.250.10">
    <property type="entry name" value="SRCR-like domain"/>
    <property type="match status" value="5"/>
</dbReference>
<keyword evidence="5" id="KW-0325">Glycoprotein</keyword>
<feature type="disulfide bond" evidence="9">
    <location>
        <begin position="417"/>
        <end position="427"/>
    </location>
</feature>
<comment type="subunit">
    <text evidence="7">Interacts with LGALS1 and laminin.</text>
</comment>
<feature type="domain" description="SRCR" evidence="12">
    <location>
        <begin position="564"/>
        <end position="666"/>
    </location>
</feature>
<dbReference type="PRINTS" id="PR00258">
    <property type="entry name" value="SPERACTRCPTR"/>
</dbReference>
<feature type="disulfide bond" evidence="9">
    <location>
        <begin position="274"/>
        <end position="335"/>
    </location>
</feature>
<evidence type="ECO:0000256" key="5">
    <source>
        <dbReference type="ARBA" id="ARBA00023180"/>
    </source>
</evidence>
<feature type="domain" description="SRCR" evidence="12">
    <location>
        <begin position="346"/>
        <end position="448"/>
    </location>
</feature>
<protein>
    <recommendedName>
        <fullName evidence="8">Soluble scavenger receptor cysteine-rich domain-containing protein SSC5D</fullName>
    </recommendedName>
</protein>
<reference evidence="13" key="1">
    <citation type="journal article" date="2008" name="Nature">
        <title>The amphioxus genome and the evolution of the chordate karyotype.</title>
        <authorList>
            <consortium name="US DOE Joint Genome Institute (JGI-PGF)"/>
            <person name="Putnam N.H."/>
            <person name="Butts T."/>
            <person name="Ferrier D.E.K."/>
            <person name="Furlong R.F."/>
            <person name="Hellsten U."/>
            <person name="Kawashima T."/>
            <person name="Robinson-Rechavi M."/>
            <person name="Shoguchi E."/>
            <person name="Terry A."/>
            <person name="Yu J.-K."/>
            <person name="Benito-Gutierrez E.L."/>
            <person name="Dubchak I."/>
            <person name="Garcia-Fernandez J."/>
            <person name="Gibson-Brown J.J."/>
            <person name="Grigoriev I.V."/>
            <person name="Horton A.C."/>
            <person name="de Jong P.J."/>
            <person name="Jurka J."/>
            <person name="Kapitonov V.V."/>
            <person name="Kohara Y."/>
            <person name="Kuroki Y."/>
            <person name="Lindquist E."/>
            <person name="Lucas S."/>
            <person name="Osoegawa K."/>
            <person name="Pennacchio L.A."/>
            <person name="Salamov A.A."/>
            <person name="Satou Y."/>
            <person name="Sauka-Spengler T."/>
            <person name="Schmutz J."/>
            <person name="Shin-I T."/>
            <person name="Toyoda A."/>
            <person name="Bronner-Fraser M."/>
            <person name="Fujiyama A."/>
            <person name="Holland L.Z."/>
            <person name="Holland P.W.H."/>
            <person name="Satoh N."/>
            <person name="Rokhsar D.S."/>
        </authorList>
    </citation>
    <scope>NUCLEOTIDE SEQUENCE [LARGE SCALE GENOMIC DNA]</scope>
    <source>
        <strain evidence="13">S238N-H82</strain>
        <tissue evidence="13">Testes</tissue>
    </source>
</reference>
<feature type="disulfide bond" evidence="9">
    <location>
        <begin position="373"/>
        <end position="437"/>
    </location>
</feature>
<feature type="domain" description="SRCR" evidence="12">
    <location>
        <begin position="234"/>
        <end position="336"/>
    </location>
</feature>
<evidence type="ECO:0000256" key="3">
    <source>
        <dbReference type="ARBA" id="ARBA00023157"/>
    </source>
</evidence>
<comment type="function">
    <text evidence="6">Binds to extracellular matrix proteins. Binds to pathogen-associated molecular patterns (PAMPs) present on the cell walls of Gram-positive and Gram-negative bacteria and fungi, behaving as a pattern recognition receptor (PRR). Induces bacterial and fungal aggregation and subsequent inhibition of PAMP-induced cytokine release. Does not possess intrinsic bactericidal activity. May play a role in the innate defense and homeostasis of certain epithelial surfaces.</text>
</comment>
<feature type="compositionally biased region" description="Low complexity" evidence="10">
    <location>
        <begin position="815"/>
        <end position="833"/>
    </location>
</feature>
<evidence type="ECO:0000256" key="11">
    <source>
        <dbReference type="SAM" id="Phobius"/>
    </source>
</evidence>
<sequence length="852" mass="90783">VDVGSRWEDLYETCRPHADDHILVFNDLHVLMSCLGAKQDKTAKKLVSALKEFVSEHQGTQSDVAKKVGVAMCEAFLAYDEGDFAQAVDLLAPLRYQVVTIGGSNAQLPFFFSASSSKPASSVSFRSLVYCSISAASSKSRRTSRNAQLPFFFSASSSKPASSVSFRSLVYCSISAASSKSRRTSRSGDTYMDDLACSGNENSLFDCSYAGWGVENCGHSEDVGVVCGNEDIRIRLVGGSYTNEGRLEVRPVGSYVWGTVCDDQFDMNDATVACRMLGYSEASEVRTSAYFGSGSGDIYMDDLACSGNENSLFECSYSGWGVENCGHSEDVGVVCGSTAYDTANRIRLVGGGTADEGRLEVRPADSDFWGTVCDDEFGMNDATVACRTLGYASALAYYGSAHYGQGSGDIYMDDLACTGNENSLFDCSYAGWGFNNCGHGEDVGVVCSYVNPADRIRLVGGGNSDEGRLEVRPADSYFWGTVCDDSFDMNDATVACRTLGYPQALTFYGSAHYGQGSGDTYMDDLACSGTENSLFDCSYAGWGVENCGHSEDVGVVCSNEDIRIRLVGGSYTNEGRLEVRPVGSYVWGTVCDDQFDMNDATVACRMLGYSEASEVRTSAYFGSGSGDIYMDDLACSGNENSLFECSYSGWGVENCGHSEDVGVVCGSTGVQLSGGAIAGIVIGVLVGVGLMVVIGHHCMKTSSSPTPANRVSSNPTPANRVSPNRQTVGVTVTTVHRPTVVPATHNPPYNPQPYPPPQQYPPPPAYNTALNMPMQPPSGFASNPYPSNDPAYAPPTAPNPYSSQDPAYAPPTAPNPYSSNDPAYAPATAPNPYSSQDPAYAPPPEPFRYGMM</sequence>
<evidence type="ECO:0000256" key="1">
    <source>
        <dbReference type="ARBA" id="ARBA00022729"/>
    </source>
</evidence>
<dbReference type="SUPFAM" id="SSF56487">
    <property type="entry name" value="SRCR-like"/>
    <property type="match status" value="5"/>
</dbReference>
<evidence type="ECO:0000256" key="9">
    <source>
        <dbReference type="PROSITE-ProRule" id="PRU00196"/>
    </source>
</evidence>
<evidence type="ECO:0000256" key="2">
    <source>
        <dbReference type="ARBA" id="ARBA00022737"/>
    </source>
</evidence>
<dbReference type="SMART" id="SM00202">
    <property type="entry name" value="SR"/>
    <property type="match status" value="5"/>
</dbReference>
<feature type="disulfide bond" evidence="9">
    <location>
        <begin position="197"/>
        <end position="207"/>
    </location>
</feature>
<keyword evidence="2" id="KW-0677">Repeat</keyword>
<gene>
    <name evidence="13" type="ORF">BRAFLDRAFT_67122</name>
</gene>
<keyword evidence="3 9" id="KW-1015">Disulfide bond</keyword>
<proteinExistence type="predicted"/>
<feature type="disulfide bond" evidence="9">
    <location>
        <begin position="305"/>
        <end position="315"/>
    </location>
</feature>
<feature type="disulfide bond" evidence="9">
    <location>
        <begin position="386"/>
        <end position="447"/>
    </location>
</feature>
<feature type="compositionally biased region" description="Pro residues" evidence="10">
    <location>
        <begin position="748"/>
        <end position="765"/>
    </location>
</feature>
<dbReference type="PANTHER" id="PTHR48071:SF28">
    <property type="entry name" value="SRCR DOMAIN-CONTAINING PROTEIN"/>
    <property type="match status" value="1"/>
</dbReference>
<evidence type="ECO:0000256" key="7">
    <source>
        <dbReference type="ARBA" id="ARBA00064153"/>
    </source>
</evidence>
<feature type="compositionally biased region" description="Low complexity" evidence="10">
    <location>
        <begin position="727"/>
        <end position="747"/>
    </location>
</feature>
<keyword evidence="1" id="KW-0732">Signal</keyword>
<comment type="caution">
    <text evidence="9">Lacks conserved residue(s) required for the propagation of feature annotation.</text>
</comment>
<keyword evidence="11" id="KW-0472">Membrane</keyword>
<dbReference type="FunFam" id="3.10.250.10:FF:000026">
    <property type="entry name" value="Tequila, isoform D"/>
    <property type="match status" value="2"/>
</dbReference>
<feature type="disulfide bond" evidence="9">
    <location>
        <begin position="483"/>
        <end position="547"/>
    </location>
</feature>
<feature type="non-terminal residue" evidence="13">
    <location>
        <position position="1"/>
    </location>
</feature>
<organism>
    <name type="scientific">Branchiostoma floridae</name>
    <name type="common">Florida lancelet</name>
    <name type="synonym">Amphioxus</name>
    <dbReference type="NCBI Taxonomy" id="7739"/>
    <lineage>
        <taxon>Eukaryota</taxon>
        <taxon>Metazoa</taxon>
        <taxon>Chordata</taxon>
        <taxon>Cephalochordata</taxon>
        <taxon>Leptocardii</taxon>
        <taxon>Amphioxiformes</taxon>
        <taxon>Branchiostomatidae</taxon>
        <taxon>Branchiostoma</taxon>
    </lineage>
</organism>
<evidence type="ECO:0000256" key="4">
    <source>
        <dbReference type="ARBA" id="ARBA00023170"/>
    </source>
</evidence>
<dbReference type="InterPro" id="IPR001190">
    <property type="entry name" value="SRCR"/>
</dbReference>
<dbReference type="EMBL" id="GG666613">
    <property type="protein sequence ID" value="EEN48695.1"/>
    <property type="molecule type" value="Genomic_DNA"/>
</dbReference>
<feature type="disulfide bond" evidence="9">
    <location>
        <begin position="527"/>
        <end position="537"/>
    </location>
</feature>
<feature type="disulfide bond" evidence="9">
    <location>
        <begin position="604"/>
        <end position="665"/>
    </location>
</feature>